<evidence type="ECO:0000313" key="2">
    <source>
        <dbReference type="Proteomes" id="UP001497516"/>
    </source>
</evidence>
<dbReference type="AlphaFoldDB" id="A0AAV2DPR6"/>
<sequence>MVERAQRYGYQPGGFPVRYLGVPLVAGKLTINACKPFTSRVQGRKAKSLSYAGRVELVGSVLYSMSQYWMSVFMLPKAVIREVERICSNFLWSVGPGLKLKAMMAWKYLAIPKKEGGQGLRDLVSWNYACVYRQIWVVMMQQGSLWVAWIQAYKLKGRDFWNVNVSGSWNWGSC</sequence>
<keyword evidence="2" id="KW-1185">Reference proteome</keyword>
<accession>A0AAV2DPR6</accession>
<name>A0AAV2DPR6_9ROSI</name>
<gene>
    <name evidence="1" type="ORF">LTRI10_LOCUS17319</name>
</gene>
<reference evidence="1 2" key="1">
    <citation type="submission" date="2024-04" db="EMBL/GenBank/DDBJ databases">
        <authorList>
            <person name="Fracassetti M."/>
        </authorList>
    </citation>
    <scope>NUCLEOTIDE SEQUENCE [LARGE SCALE GENOMIC DNA]</scope>
</reference>
<evidence type="ECO:0000313" key="1">
    <source>
        <dbReference type="EMBL" id="CAL1375528.1"/>
    </source>
</evidence>
<dbReference type="Proteomes" id="UP001497516">
    <property type="component" value="Chromosome 3"/>
</dbReference>
<dbReference type="PANTHER" id="PTHR33116:SF78">
    <property type="entry name" value="OS12G0587133 PROTEIN"/>
    <property type="match status" value="1"/>
</dbReference>
<protein>
    <submittedName>
        <fullName evidence="1">Uncharacterized protein</fullName>
    </submittedName>
</protein>
<organism evidence="1 2">
    <name type="scientific">Linum trigynum</name>
    <dbReference type="NCBI Taxonomy" id="586398"/>
    <lineage>
        <taxon>Eukaryota</taxon>
        <taxon>Viridiplantae</taxon>
        <taxon>Streptophyta</taxon>
        <taxon>Embryophyta</taxon>
        <taxon>Tracheophyta</taxon>
        <taxon>Spermatophyta</taxon>
        <taxon>Magnoliopsida</taxon>
        <taxon>eudicotyledons</taxon>
        <taxon>Gunneridae</taxon>
        <taxon>Pentapetalae</taxon>
        <taxon>rosids</taxon>
        <taxon>fabids</taxon>
        <taxon>Malpighiales</taxon>
        <taxon>Linaceae</taxon>
        <taxon>Linum</taxon>
    </lineage>
</organism>
<proteinExistence type="predicted"/>
<dbReference type="EMBL" id="OZ034816">
    <property type="protein sequence ID" value="CAL1375528.1"/>
    <property type="molecule type" value="Genomic_DNA"/>
</dbReference>
<dbReference type="PANTHER" id="PTHR33116">
    <property type="entry name" value="REVERSE TRANSCRIPTASE ZINC-BINDING DOMAIN-CONTAINING PROTEIN-RELATED-RELATED"/>
    <property type="match status" value="1"/>
</dbReference>